<accession>A0A1A7ZYN3</accession>
<dbReference type="EMBL" id="HADY01009013">
    <property type="protein sequence ID" value="SBP47498.1"/>
    <property type="molecule type" value="Transcribed_RNA"/>
</dbReference>
<reference evidence="1" key="2">
    <citation type="submission" date="2016-06" db="EMBL/GenBank/DDBJ databases">
        <title>The genome of a short-lived fish provides insights into sex chromosome evolution and the genetic control of aging.</title>
        <authorList>
            <person name="Reichwald K."/>
            <person name="Felder M."/>
            <person name="Petzold A."/>
            <person name="Koch P."/>
            <person name="Groth M."/>
            <person name="Platzer M."/>
        </authorList>
    </citation>
    <scope>NUCLEOTIDE SEQUENCE</scope>
    <source>
        <tissue evidence="1">Brain</tissue>
    </source>
</reference>
<evidence type="ECO:0000313" key="1">
    <source>
        <dbReference type="EMBL" id="SBP47498.1"/>
    </source>
</evidence>
<feature type="non-terminal residue" evidence="1">
    <location>
        <position position="164"/>
    </location>
</feature>
<protein>
    <submittedName>
        <fullName evidence="1">Lambda-recombinase-like protein</fullName>
    </submittedName>
</protein>
<organism evidence="1">
    <name type="scientific">Nothobranchius furzeri</name>
    <name type="common">Turquoise killifish</name>
    <dbReference type="NCBI Taxonomy" id="105023"/>
    <lineage>
        <taxon>Eukaryota</taxon>
        <taxon>Metazoa</taxon>
        <taxon>Chordata</taxon>
        <taxon>Craniata</taxon>
        <taxon>Vertebrata</taxon>
        <taxon>Euteleostomi</taxon>
        <taxon>Actinopterygii</taxon>
        <taxon>Neopterygii</taxon>
        <taxon>Teleostei</taxon>
        <taxon>Neoteleostei</taxon>
        <taxon>Acanthomorphata</taxon>
        <taxon>Ovalentaria</taxon>
        <taxon>Atherinomorphae</taxon>
        <taxon>Cyprinodontiformes</taxon>
        <taxon>Nothobranchiidae</taxon>
        <taxon>Nothobranchius</taxon>
    </lineage>
</organism>
<reference evidence="1" key="1">
    <citation type="submission" date="2016-05" db="EMBL/GenBank/DDBJ databases">
        <authorList>
            <person name="Lavstsen T."/>
            <person name="Jespersen J.S."/>
        </authorList>
    </citation>
    <scope>NUCLEOTIDE SEQUENCE</scope>
    <source>
        <tissue evidence="1">Brain</tissue>
    </source>
</reference>
<feature type="non-terminal residue" evidence="1">
    <location>
        <position position="1"/>
    </location>
</feature>
<proteinExistence type="predicted"/>
<sequence>QGTFLLLMSQRKTLHPTSCAWCVCSDVKSLTQLSYTLHSSCLFTTEIVLRDSLCHLSAFYIGCVMLSLAYSSSVLDVPDGLKKHSTRAISSSVALWGEMSVADICMVASWSSPPPFTSFYLRDVSTNLAAAGSQLSFITAVAEFSDQKLCSFVNMFSECVTLCP</sequence>
<name>A0A1A7ZYN3_NOTFU</name>
<dbReference type="AlphaFoldDB" id="A0A1A7ZYN3"/>
<gene>
    <name evidence="1" type="primary">Nfu_g_1_025014</name>
</gene>